<dbReference type="InterPro" id="IPR000531">
    <property type="entry name" value="Beta-barrel_TonB"/>
</dbReference>
<evidence type="ECO:0000256" key="13">
    <source>
        <dbReference type="ARBA" id="ARBA00023237"/>
    </source>
</evidence>
<comment type="subcellular location">
    <subcellularLocation>
        <location evidence="1 14">Cell outer membrane</location>
        <topology evidence="1 14">Multi-pass membrane protein</topology>
    </subcellularLocation>
</comment>
<dbReference type="InterPro" id="IPR012910">
    <property type="entry name" value="Plug_dom"/>
</dbReference>
<keyword evidence="8" id="KW-0408">Iron</keyword>
<proteinExistence type="inferred from homology"/>
<comment type="similarity">
    <text evidence="2 14 15">Belongs to the TonB-dependent receptor family.</text>
</comment>
<organism evidence="18 19">
    <name type="scientific">Silvibacterium dinghuense</name>
    <dbReference type="NCBI Taxonomy" id="1560006"/>
    <lineage>
        <taxon>Bacteria</taxon>
        <taxon>Pseudomonadati</taxon>
        <taxon>Acidobacteriota</taxon>
        <taxon>Terriglobia</taxon>
        <taxon>Terriglobales</taxon>
        <taxon>Acidobacteriaceae</taxon>
        <taxon>Silvibacterium</taxon>
    </lineage>
</organism>
<dbReference type="PANTHER" id="PTHR32552">
    <property type="entry name" value="FERRICHROME IRON RECEPTOR-RELATED"/>
    <property type="match status" value="1"/>
</dbReference>
<dbReference type="InterPro" id="IPR008969">
    <property type="entry name" value="CarboxyPept-like_regulatory"/>
</dbReference>
<dbReference type="Pfam" id="PF00593">
    <property type="entry name" value="TonB_dep_Rec_b-barrel"/>
    <property type="match status" value="1"/>
</dbReference>
<keyword evidence="9" id="KW-0406">Ion transport</keyword>
<feature type="domain" description="TonB-dependent receptor-like beta-barrel" evidence="16">
    <location>
        <begin position="285"/>
        <end position="730"/>
    </location>
</feature>
<dbReference type="InterPro" id="IPR037066">
    <property type="entry name" value="Plug_dom_sf"/>
</dbReference>
<evidence type="ECO:0000256" key="6">
    <source>
        <dbReference type="ARBA" id="ARBA00022692"/>
    </source>
</evidence>
<dbReference type="InterPro" id="IPR039426">
    <property type="entry name" value="TonB-dep_rcpt-like"/>
</dbReference>
<dbReference type="Gene3D" id="2.60.40.1120">
    <property type="entry name" value="Carboxypeptidase-like, regulatory domain"/>
    <property type="match status" value="1"/>
</dbReference>
<keyword evidence="5" id="KW-0410">Iron transport</keyword>
<evidence type="ECO:0000256" key="10">
    <source>
        <dbReference type="ARBA" id="ARBA00023077"/>
    </source>
</evidence>
<evidence type="ECO:0000256" key="7">
    <source>
        <dbReference type="ARBA" id="ARBA00022729"/>
    </source>
</evidence>
<protein>
    <submittedName>
        <fullName evidence="18">TonB-dependent siderophore receptor</fullName>
    </submittedName>
</protein>
<dbReference type="Pfam" id="PF07715">
    <property type="entry name" value="Plug"/>
    <property type="match status" value="1"/>
</dbReference>
<dbReference type="NCBIfam" id="TIGR01783">
    <property type="entry name" value="TonB-siderophor"/>
    <property type="match status" value="1"/>
</dbReference>
<keyword evidence="12 18" id="KW-0675">Receptor</keyword>
<evidence type="ECO:0000256" key="12">
    <source>
        <dbReference type="ARBA" id="ARBA00023170"/>
    </source>
</evidence>
<dbReference type="OrthoDB" id="127311at2"/>
<dbReference type="GO" id="GO:0015344">
    <property type="term" value="F:siderophore uptake transmembrane transporter activity"/>
    <property type="evidence" value="ECO:0007669"/>
    <property type="project" value="TreeGrafter"/>
</dbReference>
<keyword evidence="10 15" id="KW-0798">TonB box</keyword>
<evidence type="ECO:0000259" key="16">
    <source>
        <dbReference type="Pfam" id="PF00593"/>
    </source>
</evidence>
<dbReference type="PROSITE" id="PS52016">
    <property type="entry name" value="TONB_DEPENDENT_REC_3"/>
    <property type="match status" value="1"/>
</dbReference>
<dbReference type="InterPro" id="IPR010916">
    <property type="entry name" value="TonB_box_CS"/>
</dbReference>
<dbReference type="Gene3D" id="2.40.170.20">
    <property type="entry name" value="TonB-dependent receptor, beta-barrel domain"/>
    <property type="match status" value="1"/>
</dbReference>
<evidence type="ECO:0000256" key="1">
    <source>
        <dbReference type="ARBA" id="ARBA00004571"/>
    </source>
</evidence>
<dbReference type="GO" id="GO:0038023">
    <property type="term" value="F:signaling receptor activity"/>
    <property type="evidence" value="ECO:0007669"/>
    <property type="project" value="InterPro"/>
</dbReference>
<gene>
    <name evidence="18" type="ORF">ESZ00_18510</name>
</gene>
<keyword evidence="13 14" id="KW-0998">Cell outer membrane</keyword>
<dbReference type="SUPFAM" id="SSF56935">
    <property type="entry name" value="Porins"/>
    <property type="match status" value="1"/>
</dbReference>
<evidence type="ECO:0000256" key="5">
    <source>
        <dbReference type="ARBA" id="ARBA00022496"/>
    </source>
</evidence>
<dbReference type="GO" id="GO:0009279">
    <property type="term" value="C:cell outer membrane"/>
    <property type="evidence" value="ECO:0007669"/>
    <property type="project" value="UniProtKB-SubCell"/>
</dbReference>
<keyword evidence="11 14" id="KW-0472">Membrane</keyword>
<evidence type="ECO:0000256" key="11">
    <source>
        <dbReference type="ARBA" id="ARBA00023136"/>
    </source>
</evidence>
<evidence type="ECO:0000256" key="3">
    <source>
        <dbReference type="ARBA" id="ARBA00022448"/>
    </source>
</evidence>
<dbReference type="InterPro" id="IPR010105">
    <property type="entry name" value="TonB_sidphr_rcpt"/>
</dbReference>
<keyword evidence="7" id="KW-0732">Signal</keyword>
<sequence>MAWSATITDHSGAVLPMASVELLCGAQQFAARSAGPGRFTANVVPGDYLLKVSAAGFAPIQQEIAVNAQAASLTLALDVQKASNTVTVQAEAGYVATDSGSAMKIDTPLLETPQSVDVITRELMDDQQPQYLNDALRYAAGVNAENEGTSSQFWTSNSIQLRGFTPGIFLDGLEEDPDGNTLLDAYFYQRIEVMAGPSSVLYGQASPGGIINVETKRPLSAPLREIELGFGSYGHNELNFDFSGPLATRKLLYRLTGVGFKEGSQTWFIDPQRVAIAPALTWIPDDRTSLTILTNYTYNPTVGAMANLPASGTVLYNPYGKVSPDFYLGDPNYNQTKQSFLELGDVFTRSFDHGWQLGQNYRFTSNKDHAQMIWPEELESDMQTLDRYTFDRHTTFTTSNSDQRVSEVWNTGKVTQTFLGGVNYTHFDEHWHWGSGDVESINIFHPKYYVPIVDPAITGSEVASSDQTGLYFQDQVSVGHLRASAGLRQDWYKVNEVASYGSINEDQSKLTWRTGASYLLGNGFAPYFSYTTSFEPDLSLGENSQPLPPTTGRQYEAGVKYQPAKQNMMLTAAIYDLAEQNVGTTDPNNPNFTIAVGEIRTRGVELSAHASLSHALSYTASYTHLKSLYAKSDTDDTGIDGVTRTTQDQYQYGVPLNMASLWFDYTLPTSLFCGFGGGAGGRFVGASWGDDVNSFKVPGVTLFDASAHYDLPSDMRWLRGTRFQFNATNLGDRNYVASCYSSTGCYPGLMRTLYGTMRYRW</sequence>
<dbReference type="PROSITE" id="PS00430">
    <property type="entry name" value="TONB_DEPENDENT_REC_1"/>
    <property type="match status" value="1"/>
</dbReference>
<dbReference type="AlphaFoldDB" id="A0A4Q1S8X9"/>
<evidence type="ECO:0000259" key="17">
    <source>
        <dbReference type="Pfam" id="PF07715"/>
    </source>
</evidence>
<dbReference type="Proteomes" id="UP000290253">
    <property type="component" value="Unassembled WGS sequence"/>
</dbReference>
<keyword evidence="4 14" id="KW-1134">Transmembrane beta strand</keyword>
<dbReference type="EMBL" id="SDMK01000005">
    <property type="protein sequence ID" value="RXS93343.1"/>
    <property type="molecule type" value="Genomic_DNA"/>
</dbReference>
<accession>A0A4Q1S8X9</accession>
<dbReference type="InterPro" id="IPR036942">
    <property type="entry name" value="Beta-barrel_TonB_sf"/>
</dbReference>
<evidence type="ECO:0000256" key="15">
    <source>
        <dbReference type="RuleBase" id="RU003357"/>
    </source>
</evidence>
<keyword evidence="6 14" id="KW-0812">Transmembrane</keyword>
<evidence type="ECO:0000256" key="8">
    <source>
        <dbReference type="ARBA" id="ARBA00023004"/>
    </source>
</evidence>
<dbReference type="GO" id="GO:0015891">
    <property type="term" value="P:siderophore transport"/>
    <property type="evidence" value="ECO:0007669"/>
    <property type="project" value="InterPro"/>
</dbReference>
<feature type="domain" description="TonB-dependent receptor plug" evidence="17">
    <location>
        <begin position="109"/>
        <end position="210"/>
    </location>
</feature>
<keyword evidence="19" id="KW-1185">Reference proteome</keyword>
<dbReference type="FunFam" id="2.170.130.10:FF:000001">
    <property type="entry name" value="Catecholate siderophore TonB-dependent receptor"/>
    <property type="match status" value="1"/>
</dbReference>
<evidence type="ECO:0000313" key="18">
    <source>
        <dbReference type="EMBL" id="RXS93343.1"/>
    </source>
</evidence>
<reference evidence="18 19" key="1">
    <citation type="journal article" date="2016" name="Int. J. Syst. Evol. Microbiol.">
        <title>Acidipila dinghuensis sp. nov., an acidobacterium isolated from forest soil.</title>
        <authorList>
            <person name="Jiang Y.W."/>
            <person name="Wang J."/>
            <person name="Chen M.H."/>
            <person name="Lv Y.Y."/>
            <person name="Qiu L.H."/>
        </authorList>
    </citation>
    <scope>NUCLEOTIDE SEQUENCE [LARGE SCALE GENOMIC DNA]</scope>
    <source>
        <strain evidence="18 19">DHOF10</strain>
    </source>
</reference>
<comment type="caution">
    <text evidence="18">The sequence shown here is derived from an EMBL/GenBank/DDBJ whole genome shotgun (WGS) entry which is preliminary data.</text>
</comment>
<name>A0A4Q1S8X9_9BACT</name>
<evidence type="ECO:0000256" key="14">
    <source>
        <dbReference type="PROSITE-ProRule" id="PRU01360"/>
    </source>
</evidence>
<evidence type="ECO:0000256" key="2">
    <source>
        <dbReference type="ARBA" id="ARBA00009810"/>
    </source>
</evidence>
<evidence type="ECO:0000313" key="19">
    <source>
        <dbReference type="Proteomes" id="UP000290253"/>
    </source>
</evidence>
<evidence type="ECO:0000256" key="4">
    <source>
        <dbReference type="ARBA" id="ARBA00022452"/>
    </source>
</evidence>
<evidence type="ECO:0000256" key="9">
    <source>
        <dbReference type="ARBA" id="ARBA00023065"/>
    </source>
</evidence>
<dbReference type="Gene3D" id="2.170.130.10">
    <property type="entry name" value="TonB-dependent receptor, plug domain"/>
    <property type="match status" value="1"/>
</dbReference>
<keyword evidence="3 14" id="KW-0813">Transport</keyword>
<dbReference type="SUPFAM" id="SSF49464">
    <property type="entry name" value="Carboxypeptidase regulatory domain-like"/>
    <property type="match status" value="1"/>
</dbReference>
<dbReference type="CDD" id="cd01347">
    <property type="entry name" value="ligand_gated_channel"/>
    <property type="match status" value="1"/>
</dbReference>
<dbReference type="RefSeq" id="WP_129209886.1">
    <property type="nucleotide sequence ID" value="NZ_BMGU01000002.1"/>
</dbReference>
<dbReference type="Pfam" id="PF13620">
    <property type="entry name" value="CarboxypepD_reg"/>
    <property type="match status" value="1"/>
</dbReference>
<dbReference type="PANTHER" id="PTHR32552:SF68">
    <property type="entry name" value="FERRICHROME OUTER MEMBRANE TRANSPORTER_PHAGE RECEPTOR"/>
    <property type="match status" value="1"/>
</dbReference>